<accession>A0A1F5MGK0</accession>
<gene>
    <name evidence="1" type="ORF">A3J13_00365</name>
</gene>
<evidence type="ECO:0000313" key="1">
    <source>
        <dbReference type="EMBL" id="OGE64420.1"/>
    </source>
</evidence>
<dbReference type="Proteomes" id="UP000183317">
    <property type="component" value="Unassembled WGS sequence"/>
</dbReference>
<sequence>MTTEGKPGDINKQPKLTDIGFAEDREHIYPLTNSETRHIRKSEIDEVVEGTDVPPEAAKVIDEKFKEGIVRMRTRTSRHRPSDN</sequence>
<evidence type="ECO:0000313" key="2">
    <source>
        <dbReference type="Proteomes" id="UP000183317"/>
    </source>
</evidence>
<comment type="caution">
    <text evidence="1">The sequence shown here is derived from an EMBL/GenBank/DDBJ whole genome shotgun (WGS) entry which is preliminary data.</text>
</comment>
<proteinExistence type="predicted"/>
<protein>
    <submittedName>
        <fullName evidence="1">Uncharacterized protein</fullName>
    </submittedName>
</protein>
<dbReference type="AlphaFoldDB" id="A0A1F5MGK0"/>
<name>A0A1F5MGK0_9BACT</name>
<organism evidence="1 2">
    <name type="scientific">Candidatus Daviesbacteria bacterium RIFCSPLOWO2_02_FULL_36_8</name>
    <dbReference type="NCBI Taxonomy" id="1797793"/>
    <lineage>
        <taxon>Bacteria</taxon>
        <taxon>Candidatus Daviesiibacteriota</taxon>
    </lineage>
</organism>
<reference evidence="1 2" key="1">
    <citation type="journal article" date="2016" name="Nat. Commun.">
        <title>Thousands of microbial genomes shed light on interconnected biogeochemical processes in an aquifer system.</title>
        <authorList>
            <person name="Anantharaman K."/>
            <person name="Brown C.T."/>
            <person name="Hug L.A."/>
            <person name="Sharon I."/>
            <person name="Castelle C.J."/>
            <person name="Probst A.J."/>
            <person name="Thomas B.C."/>
            <person name="Singh A."/>
            <person name="Wilkins M.J."/>
            <person name="Karaoz U."/>
            <person name="Brodie E.L."/>
            <person name="Williams K.H."/>
            <person name="Hubbard S.S."/>
            <person name="Banfield J.F."/>
        </authorList>
    </citation>
    <scope>NUCLEOTIDE SEQUENCE [LARGE SCALE GENOMIC DNA]</scope>
</reference>
<dbReference type="EMBL" id="MFDU01000016">
    <property type="protein sequence ID" value="OGE64420.1"/>
    <property type="molecule type" value="Genomic_DNA"/>
</dbReference>